<proteinExistence type="predicted"/>
<organism evidence="1">
    <name type="scientific">Candidatus Paraimprobicoccus trichonymphae</name>
    <dbReference type="NCBI Taxonomy" id="3033793"/>
    <lineage>
        <taxon>Bacteria</taxon>
        <taxon>Bacillati</taxon>
        <taxon>Bacillota</taxon>
        <taxon>Clostridia</taxon>
        <taxon>Candidatus Paraimprobicoccus</taxon>
    </lineage>
</organism>
<evidence type="ECO:0000313" key="1">
    <source>
        <dbReference type="EMBL" id="BED92766.1"/>
    </source>
</evidence>
<dbReference type="AlphaFoldDB" id="A0AA48HZS8"/>
<name>A0AA48HZS8_9FIRM</name>
<gene>
    <name evidence="1" type="ORF">RsTaC01_0641</name>
</gene>
<sequence length="99" mass="11567">MAIHESDSQKLLKEKIATNILSQEQLINMLPELFRIFYISLDKMEHIVVSKISDNNRKIWLTAENYIDHVMDIKVENAVEHAIDEAEENKYLLPQIKSS</sequence>
<accession>A0AA48HZS8</accession>
<dbReference type="EMBL" id="AP027925">
    <property type="protein sequence ID" value="BED92766.1"/>
    <property type="molecule type" value="Genomic_DNA"/>
</dbReference>
<dbReference type="KEGG" id="ptrh:RsTaC01_0641"/>
<protein>
    <submittedName>
        <fullName evidence="1">Uncharacterized protein</fullName>
    </submittedName>
</protein>
<dbReference type="Proteomes" id="UP001335720">
    <property type="component" value="Chromosome"/>
</dbReference>
<reference evidence="1" key="1">
    <citation type="journal article" date="2023" name="ISME J.">
        <title>Emergence of putative energy parasites within Clostridia revealed by genome analysis of a novel endosymbiotic clade.</title>
        <authorList>
            <person name="Takahashi K."/>
            <person name="Kuwahara H."/>
            <person name="Horikawa Y."/>
            <person name="Izawa K."/>
            <person name="Kato D."/>
            <person name="Inagaki T."/>
            <person name="Yuki M."/>
            <person name="Ohkuma M."/>
            <person name="Hongoh Y."/>
        </authorList>
    </citation>
    <scope>NUCLEOTIDE SEQUENCE</scope>
    <source>
        <strain evidence="1">RsTa-C01</strain>
    </source>
</reference>